<proteinExistence type="predicted"/>
<dbReference type="AlphaFoldDB" id="M1DYH9"/>
<evidence type="ECO:0000313" key="3">
    <source>
        <dbReference type="Proteomes" id="UP000011115"/>
    </source>
</evidence>
<evidence type="ECO:0000256" key="1">
    <source>
        <dbReference type="SAM" id="MobiDB-lite"/>
    </source>
</evidence>
<dbReference type="HOGENOM" id="CLU_2487823_0_0_1"/>
<dbReference type="Proteomes" id="UP000011115">
    <property type="component" value="Unassembled WGS sequence"/>
</dbReference>
<feature type="compositionally biased region" description="Basic and acidic residues" evidence="1">
    <location>
        <begin position="26"/>
        <end position="38"/>
    </location>
</feature>
<reference evidence="2" key="2">
    <citation type="submission" date="2015-06" db="UniProtKB">
        <authorList>
            <consortium name="EnsemblPlants"/>
        </authorList>
    </citation>
    <scope>IDENTIFICATION</scope>
    <source>
        <strain evidence="2">DM1-3 516 R44</strain>
    </source>
</reference>
<sequence>MVEGVHKVDEEEISEAMEVGEMVTQEETKNKQNESEKGRIKFHRGFKLVSRASSSGYDRPRLKISDRFEFKGEPVLSGCHEFSFSSR</sequence>
<accession>M1DYH9</accession>
<name>M1DYH9_SOLTU</name>
<reference evidence="3" key="1">
    <citation type="journal article" date="2011" name="Nature">
        <title>Genome sequence and analysis of the tuber crop potato.</title>
        <authorList>
            <consortium name="The Potato Genome Sequencing Consortium"/>
        </authorList>
    </citation>
    <scope>NUCLEOTIDE SEQUENCE [LARGE SCALE GENOMIC DNA]</scope>
    <source>
        <strain evidence="3">cv. DM1-3 516 R44</strain>
    </source>
</reference>
<dbReference type="InParanoid" id="M1DYH9"/>
<dbReference type="EnsemblPlants" id="PGSC0003DMT400096463">
    <property type="protein sequence ID" value="PGSC0003DMT400096463"/>
    <property type="gene ID" value="PGSC0003DMG400046034"/>
</dbReference>
<keyword evidence="3" id="KW-1185">Reference proteome</keyword>
<evidence type="ECO:0000313" key="2">
    <source>
        <dbReference type="EnsemblPlants" id="PGSC0003DMT400096463"/>
    </source>
</evidence>
<organism evidence="2 3">
    <name type="scientific">Solanum tuberosum</name>
    <name type="common">Potato</name>
    <dbReference type="NCBI Taxonomy" id="4113"/>
    <lineage>
        <taxon>Eukaryota</taxon>
        <taxon>Viridiplantae</taxon>
        <taxon>Streptophyta</taxon>
        <taxon>Embryophyta</taxon>
        <taxon>Tracheophyta</taxon>
        <taxon>Spermatophyta</taxon>
        <taxon>Magnoliopsida</taxon>
        <taxon>eudicotyledons</taxon>
        <taxon>Gunneridae</taxon>
        <taxon>Pentapetalae</taxon>
        <taxon>asterids</taxon>
        <taxon>lamiids</taxon>
        <taxon>Solanales</taxon>
        <taxon>Solanaceae</taxon>
        <taxon>Solanoideae</taxon>
        <taxon>Solaneae</taxon>
        <taxon>Solanum</taxon>
    </lineage>
</organism>
<protein>
    <submittedName>
        <fullName evidence="2">Uncharacterized protein</fullName>
    </submittedName>
</protein>
<feature type="region of interest" description="Disordered" evidence="1">
    <location>
        <begin position="1"/>
        <end position="38"/>
    </location>
</feature>
<dbReference type="Gramene" id="PGSC0003DMT400096463">
    <property type="protein sequence ID" value="PGSC0003DMT400096463"/>
    <property type="gene ID" value="PGSC0003DMG400046034"/>
</dbReference>
<dbReference type="PaxDb" id="4113-PGSC0003DMT400096463"/>